<dbReference type="Gene3D" id="2.120.10.30">
    <property type="entry name" value="TolB, C-terminal domain"/>
    <property type="match status" value="1"/>
</dbReference>
<keyword evidence="4" id="KW-0862">Zinc</keyword>
<keyword evidence="7" id="KW-1185">Reference proteome</keyword>
<dbReference type="AlphaFoldDB" id="K9W634"/>
<reference evidence="6 7" key="1">
    <citation type="submission" date="2012-06" db="EMBL/GenBank/DDBJ databases">
        <title>Finished plasmid 4 of genome of Crinalium epipsammum PCC 9333.</title>
        <authorList>
            <consortium name="US DOE Joint Genome Institute"/>
            <person name="Gugger M."/>
            <person name="Coursin T."/>
            <person name="Rippka R."/>
            <person name="Tandeau De Marsac N."/>
            <person name="Huntemann M."/>
            <person name="Wei C.-L."/>
            <person name="Han J."/>
            <person name="Detter J.C."/>
            <person name="Han C."/>
            <person name="Tapia R."/>
            <person name="Davenport K."/>
            <person name="Daligault H."/>
            <person name="Erkkila T."/>
            <person name="Gu W."/>
            <person name="Munk A.C.C."/>
            <person name="Teshima H."/>
            <person name="Xu Y."/>
            <person name="Chain P."/>
            <person name="Chen A."/>
            <person name="Krypides N."/>
            <person name="Mavromatis K."/>
            <person name="Markowitz V."/>
            <person name="Szeto E."/>
            <person name="Ivanova N."/>
            <person name="Mikhailova N."/>
            <person name="Ovchinnikova G."/>
            <person name="Pagani I."/>
            <person name="Pati A."/>
            <person name="Goodwin L."/>
            <person name="Peters L."/>
            <person name="Pitluck S."/>
            <person name="Woyke T."/>
            <person name="Kerfeld C."/>
        </authorList>
    </citation>
    <scope>NUCLEOTIDE SEQUENCE [LARGE SCALE GENOMIC DNA]</scope>
    <source>
        <strain evidence="6 7">PCC 9333</strain>
        <plasmid evidence="7">Plasmid pCRI9333.04</plasmid>
    </source>
</reference>
<dbReference type="PANTHER" id="PTHR47572:SF4">
    <property type="entry name" value="LACTONASE DRP35"/>
    <property type="match status" value="1"/>
</dbReference>
<dbReference type="OrthoDB" id="2633250at2"/>
<protein>
    <submittedName>
        <fullName evidence="6">Gluconolactonase</fullName>
        <ecNumber evidence="6">3.1.1.17</ecNumber>
    </submittedName>
</protein>
<evidence type="ECO:0000256" key="1">
    <source>
        <dbReference type="ARBA" id="ARBA00008853"/>
    </source>
</evidence>
<dbReference type="InterPro" id="IPR011042">
    <property type="entry name" value="6-blade_b-propeller_TolB-like"/>
</dbReference>
<dbReference type="GO" id="GO:0004341">
    <property type="term" value="F:gluconolactonase activity"/>
    <property type="evidence" value="ECO:0007669"/>
    <property type="project" value="UniProtKB-EC"/>
</dbReference>
<dbReference type="PANTHER" id="PTHR47572">
    <property type="entry name" value="LIPOPROTEIN-RELATED"/>
    <property type="match status" value="1"/>
</dbReference>
<comment type="cofactor">
    <cofactor evidence="4">
        <name>Zn(2+)</name>
        <dbReference type="ChEBI" id="CHEBI:29105"/>
    </cofactor>
    <text evidence="4">Binds 1 divalent metal cation per subunit.</text>
</comment>
<accession>K9W634</accession>
<feature type="active site" description="Proton donor/acceptor" evidence="3">
    <location>
        <position position="235"/>
    </location>
</feature>
<comment type="similarity">
    <text evidence="1">Belongs to the SMP-30/CGR1 family.</text>
</comment>
<evidence type="ECO:0000256" key="2">
    <source>
        <dbReference type="ARBA" id="ARBA00022801"/>
    </source>
</evidence>
<evidence type="ECO:0000313" key="6">
    <source>
        <dbReference type="EMBL" id="AFZ15636.1"/>
    </source>
</evidence>
<proteinExistence type="inferred from homology"/>
<feature type="binding site" evidence="4">
    <location>
        <position position="45"/>
    </location>
    <ligand>
        <name>a divalent metal cation</name>
        <dbReference type="ChEBI" id="CHEBI:60240"/>
    </ligand>
</feature>
<evidence type="ECO:0000256" key="3">
    <source>
        <dbReference type="PIRSR" id="PIRSR605511-1"/>
    </source>
</evidence>
<evidence type="ECO:0000313" key="7">
    <source>
        <dbReference type="Proteomes" id="UP000010472"/>
    </source>
</evidence>
<dbReference type="Pfam" id="PF08450">
    <property type="entry name" value="SGL"/>
    <property type="match status" value="1"/>
</dbReference>
<dbReference type="SUPFAM" id="SSF63829">
    <property type="entry name" value="Calcium-dependent phosphotriesterase"/>
    <property type="match status" value="1"/>
</dbReference>
<keyword evidence="6" id="KW-0614">Plasmid</keyword>
<gene>
    <name evidence="6" type="ORF">Cri9333_4873</name>
</gene>
<dbReference type="HOGENOM" id="CLU_036110_0_0_3"/>
<keyword evidence="4" id="KW-0479">Metal-binding</keyword>
<feature type="binding site" evidence="4">
    <location>
        <position position="131"/>
    </location>
    <ligand>
        <name>substrate</name>
    </ligand>
</feature>
<dbReference type="RefSeq" id="WP_015180016.1">
    <property type="nucleotide sequence ID" value="NC_019735.1"/>
</dbReference>
<organism evidence="6 7">
    <name type="scientific">Crinalium epipsammum PCC 9333</name>
    <dbReference type="NCBI Taxonomy" id="1173022"/>
    <lineage>
        <taxon>Bacteria</taxon>
        <taxon>Bacillati</taxon>
        <taxon>Cyanobacteriota</taxon>
        <taxon>Cyanophyceae</taxon>
        <taxon>Gomontiellales</taxon>
        <taxon>Gomontiellaceae</taxon>
        <taxon>Crinalium</taxon>
    </lineage>
</organism>
<dbReference type="InterPro" id="IPR013658">
    <property type="entry name" value="SGL"/>
</dbReference>
<dbReference type="Proteomes" id="UP000010472">
    <property type="component" value="Plasmid pCRI9333.04"/>
</dbReference>
<dbReference type="GO" id="GO:0046872">
    <property type="term" value="F:metal ion binding"/>
    <property type="evidence" value="ECO:0007669"/>
    <property type="project" value="UniProtKB-KW"/>
</dbReference>
<feature type="binding site" evidence="4">
    <location>
        <position position="183"/>
    </location>
    <ligand>
        <name>a divalent metal cation</name>
        <dbReference type="ChEBI" id="CHEBI:60240"/>
    </ligand>
</feature>
<evidence type="ECO:0000256" key="4">
    <source>
        <dbReference type="PIRSR" id="PIRSR605511-2"/>
    </source>
</evidence>
<sequence length="306" mass="33921">MFYLQKWFGKRTARGYLQPKCQKFSRLFPKSVVIEQVATGFQFTEGPVWMTEDQCLLFSDIPANKIYKLNAARQAAVFREPSHHSNGLTRDGKGRLIACEHGSRCITRTELDGTLTVFSDRFGTQKLNSPNDVIVKSDGAIYFTDPPYGIQPEQQELPFQGVYRLSPTGQDLTVVADDFVKPNGLALSPDEQTLYIADSSERCHIRAFDVQADGTLTNCRVFHTMKAPGATGNPDGMKVDREGRLYATGPGGVWVLEPNGTHLGTIVLPEQPANCAWGDADWQSLYITARTSLYKIRVNTPGIAVP</sequence>
<dbReference type="PRINTS" id="PR01790">
    <property type="entry name" value="SMP30FAMILY"/>
</dbReference>
<feature type="binding site" evidence="4">
    <location>
        <position position="235"/>
    </location>
    <ligand>
        <name>a divalent metal cation</name>
        <dbReference type="ChEBI" id="CHEBI:60240"/>
    </ligand>
</feature>
<keyword evidence="2 6" id="KW-0378">Hydrolase</keyword>
<dbReference type="eggNOG" id="COG3386">
    <property type="taxonomic scope" value="Bacteria"/>
</dbReference>
<dbReference type="KEGG" id="cep:Cri9333_4873"/>
<geneLocation type="plasmid" evidence="6 7">
    <name>pCRI9333.04</name>
</geneLocation>
<dbReference type="EMBL" id="CP003624">
    <property type="protein sequence ID" value="AFZ15636.1"/>
    <property type="molecule type" value="Genomic_DNA"/>
</dbReference>
<dbReference type="InterPro" id="IPR005511">
    <property type="entry name" value="SMP-30"/>
</dbReference>
<dbReference type="PATRIC" id="fig|1173022.3.peg.5264"/>
<feature type="domain" description="SMP-30/Gluconolactonase/LRE-like region" evidence="5">
    <location>
        <begin position="43"/>
        <end position="289"/>
    </location>
</feature>
<name>K9W634_9CYAN</name>
<dbReference type="InterPro" id="IPR051262">
    <property type="entry name" value="SMP-30/CGR1_Lactonase"/>
</dbReference>
<evidence type="ECO:0000259" key="5">
    <source>
        <dbReference type="Pfam" id="PF08450"/>
    </source>
</evidence>
<dbReference type="EC" id="3.1.1.17" evidence="6"/>